<protein>
    <submittedName>
        <fullName evidence="2">Uncharacterized protein</fullName>
    </submittedName>
</protein>
<dbReference type="Proteomes" id="UP000071641">
    <property type="component" value="Unassembled WGS sequence"/>
</dbReference>
<evidence type="ECO:0000256" key="1">
    <source>
        <dbReference type="ARBA" id="ARBA00023002"/>
    </source>
</evidence>
<keyword evidence="1" id="KW-0560">Oxidoreductase</keyword>
<reference evidence="3" key="1">
    <citation type="submission" date="2016-02" db="EMBL/GenBank/DDBJ databases">
        <authorList>
            <person name="Rodrigo-Torres Lidia"/>
            <person name="Arahal R.David."/>
        </authorList>
    </citation>
    <scope>NUCLEOTIDE SEQUENCE [LARGE SCALE GENOMIC DNA]</scope>
    <source>
        <strain evidence="3">CECT 9029</strain>
    </source>
</reference>
<name>A0A128F432_9GAMM</name>
<dbReference type="AlphaFoldDB" id="A0A128F432"/>
<accession>A0A128F432</accession>
<dbReference type="Gene3D" id="3.20.20.220">
    <property type="match status" value="1"/>
</dbReference>
<evidence type="ECO:0000313" key="2">
    <source>
        <dbReference type="EMBL" id="CZF81200.1"/>
    </source>
</evidence>
<dbReference type="SUPFAM" id="SSF51730">
    <property type="entry name" value="FAD-linked oxidoreductase"/>
    <property type="match status" value="1"/>
</dbReference>
<dbReference type="GO" id="GO:0016491">
    <property type="term" value="F:oxidoreductase activity"/>
    <property type="evidence" value="ECO:0007669"/>
    <property type="project" value="UniProtKB-KW"/>
</dbReference>
<dbReference type="GO" id="GO:0035999">
    <property type="term" value="P:tetrahydrofolate interconversion"/>
    <property type="evidence" value="ECO:0007669"/>
    <property type="project" value="UniProtKB-UniPathway"/>
</dbReference>
<evidence type="ECO:0000313" key="3">
    <source>
        <dbReference type="Proteomes" id="UP000071641"/>
    </source>
</evidence>
<dbReference type="EMBL" id="FIZX01000002">
    <property type="protein sequence ID" value="CZF81200.1"/>
    <property type="molecule type" value="Genomic_DNA"/>
</dbReference>
<sequence length="298" mass="32889">MLMTMNFEQGKVDCMPQLPDPAFAAAELIYHASLEATPRQVSALESRPEWLPEGIRVYVPFLPSSNFEDAFDTCKALLIWGAVPVPHLPARAVPSEEKLREWLLALNVLGVKQLLLISGDIETVQGPYADTMQLLQSGLLQEYGIESFGVAGHPEGHPHADQTALKHALEFKINYAKEHGLSLWVVTQFSFDQTVLEQWLDEHQTILAGIPVYLGLAGPTRLKNLLSYAAQCGVATSAKALTKNINAVRLLRPWTPDSLLEGLAVYQSNRSESVLKGIHLFPFGGLKQSAEWLANKAR</sequence>
<dbReference type="InterPro" id="IPR029041">
    <property type="entry name" value="FAD-linked_oxidoreductase-like"/>
</dbReference>
<gene>
    <name evidence="2" type="ORF">GCE9029_02458</name>
</gene>
<dbReference type="UniPathway" id="UPA00193"/>
<organism evidence="2 3">
    <name type="scientific">Grimontia celer</name>
    <dbReference type="NCBI Taxonomy" id="1796497"/>
    <lineage>
        <taxon>Bacteria</taxon>
        <taxon>Pseudomonadati</taxon>
        <taxon>Pseudomonadota</taxon>
        <taxon>Gammaproteobacteria</taxon>
        <taxon>Vibrionales</taxon>
        <taxon>Vibrionaceae</taxon>
        <taxon>Grimontia</taxon>
    </lineage>
</organism>
<dbReference type="STRING" id="1796497.GCE9029_02458"/>
<keyword evidence="3" id="KW-1185">Reference proteome</keyword>
<proteinExistence type="predicted"/>